<organism evidence="1 2">
    <name type="scientific">Kwoniella europaea PYCC6329</name>
    <dbReference type="NCBI Taxonomy" id="1423913"/>
    <lineage>
        <taxon>Eukaryota</taxon>
        <taxon>Fungi</taxon>
        <taxon>Dikarya</taxon>
        <taxon>Basidiomycota</taxon>
        <taxon>Agaricomycotina</taxon>
        <taxon>Tremellomycetes</taxon>
        <taxon>Tremellales</taxon>
        <taxon>Cryptococcaceae</taxon>
        <taxon>Kwoniella</taxon>
    </lineage>
</organism>
<keyword evidence="2" id="KW-1185">Reference proteome</keyword>
<proteinExistence type="predicted"/>
<dbReference type="Proteomes" id="UP001358614">
    <property type="component" value="Chromosome 1"/>
</dbReference>
<evidence type="ECO:0000313" key="2">
    <source>
        <dbReference type="Proteomes" id="UP001358614"/>
    </source>
</evidence>
<dbReference type="KEGG" id="ker:91104017"/>
<accession>A0AAX4KM61</accession>
<reference evidence="1 2" key="1">
    <citation type="submission" date="2024-01" db="EMBL/GenBank/DDBJ databases">
        <title>Comparative genomics of Cryptococcus and Kwoniella reveals pathogenesis evolution and contrasting modes of karyotype evolution via chromosome fusion or intercentromeric recombination.</title>
        <authorList>
            <person name="Coelho M.A."/>
            <person name="David-Palma M."/>
            <person name="Shea T."/>
            <person name="Bowers K."/>
            <person name="McGinley-Smith S."/>
            <person name="Mohammad A.W."/>
            <person name="Gnirke A."/>
            <person name="Yurkov A.M."/>
            <person name="Nowrousian M."/>
            <person name="Sun S."/>
            <person name="Cuomo C.A."/>
            <person name="Heitman J."/>
        </authorList>
    </citation>
    <scope>NUCLEOTIDE SEQUENCE [LARGE SCALE GENOMIC DNA]</scope>
    <source>
        <strain evidence="1 2">PYCC6329</strain>
    </source>
</reference>
<dbReference type="AlphaFoldDB" id="A0AAX4KM61"/>
<evidence type="ECO:0000313" key="1">
    <source>
        <dbReference type="EMBL" id="WWD07119.1"/>
    </source>
</evidence>
<name>A0AAX4KM61_9TREE</name>
<gene>
    <name evidence="1" type="ORF">V865_005216</name>
</gene>
<dbReference type="EMBL" id="CP144089">
    <property type="protein sequence ID" value="WWD07119.1"/>
    <property type="molecule type" value="Genomic_DNA"/>
</dbReference>
<dbReference type="GeneID" id="91104017"/>
<protein>
    <submittedName>
        <fullName evidence="1">Uncharacterized protein</fullName>
    </submittedName>
</protein>
<sequence>MEIETFISGSARRLPLDKFDFDFDPDLTKPDNAALARKSGCTKLVLMQYVKDLTILPCTAPRTSTGNEHSQLRVEEGYQFTEDNLERLRKDARYFKGQTYDRAKTIIHKQYRHITPNCRRVTIGNDQNIYSSLKDVLDKIQNQEDEKERVKDLKRVKNLVNKLHGHFEQAIGSLRLNLMSRFKPGEWYEYINPNYKIPFKPEMPNAEFKYQCFPSKWIINTDLSDQFPLLWGSEKKTFMGYSKEDEWGMTPPPPGFTYVYTTKRGQDDMMADMMGLDYKNVQTILRSIVDSHPRTFSRSLLHADTKRELKDKTRFEVYGLENVSELCNDAEGSERTRRKEREKEVQSEFEYYTLEMYESLQRQFKFRDRFWQNKEGESGPIVRFGMMRELRDG</sequence>
<dbReference type="RefSeq" id="XP_066085086.1">
    <property type="nucleotide sequence ID" value="XM_066228989.1"/>
</dbReference>